<comment type="caution">
    <text evidence="1">The sequence shown here is derived from an EMBL/GenBank/DDBJ whole genome shotgun (WGS) entry which is preliminary data.</text>
</comment>
<sequence length="1077" mass="116942">MSSFPRFPSPPPPTYDAPSAQFAASSSTLQPYLVLPHLLSLTWLAYPILSLLFVAFRLQLSLASSKDAVASAKDGLLASCKAAERAATSTASIPRYMALATNEQFVDAVNGTLRAARATLVLALTIMEVVINFIIDIYRSTFLCFLELIVRGALSILISAVQEFSNLVSAAANGISSTLQSQIQNANSVIRTAIDAINKVNPFDDISAPQIPIPDLSALQNVQLPTDFQDALTKLNSSLPTVAELKDKVEDVVNLPFELLKKDINDTFAAISFNSSTMPVPQQNTVNFCSDLDLTIVDDLGRDLIRIAKIGTIVLILLALLLIGLNCLLEWFKWVSMKRHLEYTRQAWVSDPTLYHSGPPAVTSNGAPNVTLSDHNLLMLQSNMGHPLLTRITNNLAARLRLSQVQHTHLQWFFHYIFHPPALACLLIGFIGLMSIQIQLIAIGAIETKYQGAAADTTSDFTNTIASSINDSMYAQSAAYAADVNLRVDGIQTTVNDGMFGWVNVTTTELNTTIVNFYAGVQDAVQTVFNGTILESPANEFIRCLIGTKVDAIESALTFLHDNLRVDLPRMNDSALVLSPTSVDEAARPIALAAIGGSDGGNGDDRGLFGKVIDSYANGLRKERLMFAIFLILWGLVVLMALCVIFWHSYGKAFVERRRRGRWQREQRSGFEDIVVPFRSNNAANEKGSGGVQGQLAPGNQLPAFTPIPSPRPPGVFSPTLRSNNSSPRPGNVNKEKDAEKSWDSFFEAKQESKFSDMISSFASRTRARTISAPKRLMAIGKKPVPAEDRDNADGSSLSNRIRGILAPAPRSRARPNLTISVDRASSIRPDGVGIDREDPAPKSAWSASPTTPYEKKPHVTTPSAASVAIRPSLPWTRNIASPPPMPLRVMNPSVRSSSNGSIGSQREEDRPRHNANVPSDVTAASVHDLLSNRVQTPGLAPPLHYGYGNSGIDSRYPPLQPRGLMPPVDKHRRSMSVPVSAISDADGATPVTKMLSTTHARKSSSVNPFEGTNPFEGATPSPGSESVQNPFDRSPMPNVNPFMTPFDDEHRVKINHAKPTDVRKSIPTNPFGAIAL</sequence>
<protein>
    <submittedName>
        <fullName evidence="1">Uncharacterized protein</fullName>
    </submittedName>
</protein>
<evidence type="ECO:0000313" key="2">
    <source>
        <dbReference type="Proteomes" id="UP000824881"/>
    </source>
</evidence>
<gene>
    <name evidence="1" type="ORF">CCMSSC00406_0004019</name>
</gene>
<organism evidence="1 2">
    <name type="scientific">Pleurotus cornucopiae</name>
    <name type="common">Cornucopia mushroom</name>
    <dbReference type="NCBI Taxonomy" id="5321"/>
    <lineage>
        <taxon>Eukaryota</taxon>
        <taxon>Fungi</taxon>
        <taxon>Dikarya</taxon>
        <taxon>Basidiomycota</taxon>
        <taxon>Agaricomycotina</taxon>
        <taxon>Agaricomycetes</taxon>
        <taxon>Agaricomycetidae</taxon>
        <taxon>Agaricales</taxon>
        <taxon>Pleurotineae</taxon>
        <taxon>Pleurotaceae</taxon>
        <taxon>Pleurotus</taxon>
    </lineage>
</organism>
<evidence type="ECO:0000313" key="1">
    <source>
        <dbReference type="EMBL" id="KAG9220563.1"/>
    </source>
</evidence>
<proteinExistence type="predicted"/>
<dbReference type="Proteomes" id="UP000824881">
    <property type="component" value="Unassembled WGS sequence"/>
</dbReference>
<dbReference type="EMBL" id="WQMT02000007">
    <property type="protein sequence ID" value="KAG9220563.1"/>
    <property type="molecule type" value="Genomic_DNA"/>
</dbReference>
<reference evidence="1 2" key="1">
    <citation type="journal article" date="2021" name="Appl. Environ. Microbiol.">
        <title>Genetic linkage and physical mapping for an oyster mushroom Pleurotus cornucopiae and QTL analysis for the trait cap color.</title>
        <authorList>
            <person name="Zhang Y."/>
            <person name="Gao W."/>
            <person name="Sonnenberg A."/>
            <person name="Chen Q."/>
            <person name="Zhang J."/>
            <person name="Huang C."/>
        </authorList>
    </citation>
    <scope>NUCLEOTIDE SEQUENCE [LARGE SCALE GENOMIC DNA]</scope>
    <source>
        <strain evidence="1">CCMSSC00406</strain>
    </source>
</reference>
<keyword evidence="2" id="KW-1185">Reference proteome</keyword>
<accession>A0ACB7ISG1</accession>
<name>A0ACB7ISG1_PLECO</name>